<evidence type="ECO:0000256" key="11">
    <source>
        <dbReference type="ARBA" id="ARBA00023303"/>
    </source>
</evidence>
<proteinExistence type="predicted"/>
<dbReference type="SUPFAM" id="SSF53850">
    <property type="entry name" value="Periplasmic binding protein-like II"/>
    <property type="match status" value="2"/>
</dbReference>
<dbReference type="PANTHER" id="PTHR42643:SF30">
    <property type="entry name" value="IONOTROPIC RECEPTOR 40A-RELATED"/>
    <property type="match status" value="1"/>
</dbReference>
<dbReference type="GO" id="GO:0015276">
    <property type="term" value="F:ligand-gated monoatomic ion channel activity"/>
    <property type="evidence" value="ECO:0007669"/>
    <property type="project" value="InterPro"/>
</dbReference>
<evidence type="ECO:0000313" key="13">
    <source>
        <dbReference type="EMBL" id="CAG9789389.1"/>
    </source>
</evidence>
<keyword evidence="8" id="KW-0675">Receptor</keyword>
<evidence type="ECO:0000256" key="7">
    <source>
        <dbReference type="ARBA" id="ARBA00023136"/>
    </source>
</evidence>
<evidence type="ECO:0000256" key="4">
    <source>
        <dbReference type="ARBA" id="ARBA00022692"/>
    </source>
</evidence>
<reference evidence="13" key="1">
    <citation type="submission" date="2021-12" db="EMBL/GenBank/DDBJ databases">
        <authorList>
            <person name="King R."/>
        </authorList>
    </citation>
    <scope>NUCLEOTIDE SEQUENCE</scope>
</reference>
<keyword evidence="4" id="KW-0812">Transmembrane</keyword>
<keyword evidence="14" id="KW-1185">Reference proteome</keyword>
<evidence type="ECO:0000256" key="9">
    <source>
        <dbReference type="ARBA" id="ARBA00023180"/>
    </source>
</evidence>
<evidence type="ECO:0000313" key="14">
    <source>
        <dbReference type="Proteomes" id="UP001153714"/>
    </source>
</evidence>
<evidence type="ECO:0000256" key="10">
    <source>
        <dbReference type="ARBA" id="ARBA00023286"/>
    </source>
</evidence>
<evidence type="ECO:0000256" key="1">
    <source>
        <dbReference type="ARBA" id="ARBA00004651"/>
    </source>
</evidence>
<keyword evidence="10" id="KW-1071">Ligand-gated ion channel</keyword>
<dbReference type="Gene3D" id="3.40.190.10">
    <property type="entry name" value="Periplasmic binding protein-like II"/>
    <property type="match status" value="2"/>
</dbReference>
<keyword evidence="7" id="KW-0472">Membrane</keyword>
<dbReference type="AlphaFoldDB" id="A0A9N9R4I3"/>
<comment type="subcellular location">
    <subcellularLocation>
        <location evidence="1">Cell membrane</location>
        <topology evidence="1">Multi-pass membrane protein</topology>
    </subcellularLocation>
</comment>
<keyword evidence="11" id="KW-0407">Ion channel</keyword>
<dbReference type="GO" id="GO:0005886">
    <property type="term" value="C:plasma membrane"/>
    <property type="evidence" value="ECO:0007669"/>
    <property type="project" value="UniProtKB-SubCell"/>
</dbReference>
<evidence type="ECO:0000259" key="12">
    <source>
        <dbReference type="Pfam" id="PF10613"/>
    </source>
</evidence>
<keyword evidence="6" id="KW-0406">Ion transport</keyword>
<dbReference type="Pfam" id="PF10613">
    <property type="entry name" value="Lig_chan-Glu_bd"/>
    <property type="match status" value="1"/>
</dbReference>
<dbReference type="EMBL" id="OU893333">
    <property type="protein sequence ID" value="CAG9789389.1"/>
    <property type="molecule type" value="Genomic_DNA"/>
</dbReference>
<name>A0A9N9R4I3_9NEOP</name>
<keyword evidence="3" id="KW-1003">Cell membrane</keyword>
<evidence type="ECO:0000256" key="8">
    <source>
        <dbReference type="ARBA" id="ARBA00023170"/>
    </source>
</evidence>
<keyword evidence="5" id="KW-1133">Transmembrane helix</keyword>
<keyword evidence="2" id="KW-0813">Transport</keyword>
<dbReference type="PANTHER" id="PTHR42643">
    <property type="entry name" value="IONOTROPIC RECEPTOR 20A-RELATED"/>
    <property type="match status" value="1"/>
</dbReference>
<protein>
    <recommendedName>
        <fullName evidence="12">Ionotropic glutamate receptor L-glutamate and glycine-binding domain-containing protein</fullName>
    </recommendedName>
</protein>
<organism evidence="13 14">
    <name type="scientific">Diatraea saccharalis</name>
    <name type="common">sugarcane borer</name>
    <dbReference type="NCBI Taxonomy" id="40085"/>
    <lineage>
        <taxon>Eukaryota</taxon>
        <taxon>Metazoa</taxon>
        <taxon>Ecdysozoa</taxon>
        <taxon>Arthropoda</taxon>
        <taxon>Hexapoda</taxon>
        <taxon>Insecta</taxon>
        <taxon>Pterygota</taxon>
        <taxon>Neoptera</taxon>
        <taxon>Endopterygota</taxon>
        <taxon>Lepidoptera</taxon>
        <taxon>Glossata</taxon>
        <taxon>Ditrysia</taxon>
        <taxon>Pyraloidea</taxon>
        <taxon>Crambidae</taxon>
        <taxon>Crambinae</taxon>
        <taxon>Diatraea</taxon>
    </lineage>
</organism>
<reference evidence="13" key="2">
    <citation type="submission" date="2022-10" db="EMBL/GenBank/DDBJ databases">
        <authorList>
            <consortium name="ENA_rothamsted_submissions"/>
            <consortium name="culmorum"/>
            <person name="King R."/>
        </authorList>
    </citation>
    <scope>NUCLEOTIDE SEQUENCE</scope>
</reference>
<keyword evidence="9" id="KW-0325">Glycoprotein</keyword>
<dbReference type="OrthoDB" id="7457888at2759"/>
<dbReference type="Proteomes" id="UP001153714">
    <property type="component" value="Chromosome 2"/>
</dbReference>
<sequence>MVTHHFWPFVNFNNSQNKSYPVHKILKTDMLLYGVNDLIMQLWCEHAGVTVEMLRYEKDQMYGRVLRNYTYTGMLSWIEEKKLDGATGGYTITFSRAKALDYTFPFLMDQELAVVARARMLSSWESVFVQFNCKTVNDYDIKTFNRDVDACGRPVIKVLQSITRCSKLSRNVKVFNVKKNANFRGCHIRMVAHHFWPFVNFNNSQNKSYPVHKILKTDMLLYGVNDLIMQLWCDHAGVTVEMMRYEKDQMYGRVTRNYTFTGMLSWLEEKKLDGAIGGYTISLSRAKALDYTFPFLIDQQLAVVARARMLTSWESVFVQFNCLLVLPVILFVTIESRVVETNQSNISQEGSTVEVIIKPNHDENTDLDLNTVRQKRNKIHNVEVHDEISKTEDKMPFNTTTARTIVLSKLESRTGVIVVGNCPKGFIATGNICILDYD</sequence>
<evidence type="ECO:0000256" key="3">
    <source>
        <dbReference type="ARBA" id="ARBA00022475"/>
    </source>
</evidence>
<dbReference type="InterPro" id="IPR052192">
    <property type="entry name" value="Insect_Ionotropic_Sensory_Rcpt"/>
</dbReference>
<gene>
    <name evidence="13" type="ORF">DIATSA_LOCUS7127</name>
</gene>
<dbReference type="InterPro" id="IPR019594">
    <property type="entry name" value="Glu/Gly-bd"/>
</dbReference>
<accession>A0A9N9R4I3</accession>
<evidence type="ECO:0000256" key="6">
    <source>
        <dbReference type="ARBA" id="ARBA00023065"/>
    </source>
</evidence>
<evidence type="ECO:0000256" key="5">
    <source>
        <dbReference type="ARBA" id="ARBA00022989"/>
    </source>
</evidence>
<feature type="domain" description="Ionotropic glutamate receptor L-glutamate and glycine-binding" evidence="12">
    <location>
        <begin position="226"/>
        <end position="297"/>
    </location>
</feature>
<evidence type="ECO:0000256" key="2">
    <source>
        <dbReference type="ARBA" id="ARBA00022448"/>
    </source>
</evidence>